<proteinExistence type="inferred from homology"/>
<comment type="subcellular location">
    <subcellularLocation>
        <location evidence="1">Cell membrane</location>
        <topology evidence="1">Peripheral membrane protein</topology>
        <orientation evidence="1">Cytoplasmic side</orientation>
    </subcellularLocation>
</comment>
<evidence type="ECO:0000256" key="3">
    <source>
        <dbReference type="ARBA" id="ARBA00022741"/>
    </source>
</evidence>
<dbReference type="InterPro" id="IPR027417">
    <property type="entry name" value="P-loop_NTPase"/>
</dbReference>
<dbReference type="PANTHER" id="PTHR43134">
    <property type="entry name" value="SIGNAL RECOGNITION PARTICLE RECEPTOR SUBUNIT ALPHA"/>
    <property type="match status" value="1"/>
</dbReference>
<dbReference type="Pfam" id="PF00448">
    <property type="entry name" value="SRP54"/>
    <property type="match status" value="1"/>
</dbReference>
<reference evidence="7 8" key="1">
    <citation type="submission" date="2014-03" db="EMBL/GenBank/DDBJ databases">
        <title>The draft genome sequence of Thalassospira mesophila JCM 18969.</title>
        <authorList>
            <person name="Lai Q."/>
            <person name="Shao Z."/>
        </authorList>
    </citation>
    <scope>NUCLEOTIDE SEQUENCE [LARGE SCALE GENOMIC DNA]</scope>
    <source>
        <strain evidence="7 8">JCM 18969</strain>
    </source>
</reference>
<comment type="similarity">
    <text evidence="2">Belongs to the GTP-binding SRP family.</text>
</comment>
<organism evidence="7 8">
    <name type="scientific">Thalassospira mesophila</name>
    <dbReference type="NCBI Taxonomy" id="1293891"/>
    <lineage>
        <taxon>Bacteria</taxon>
        <taxon>Pseudomonadati</taxon>
        <taxon>Pseudomonadota</taxon>
        <taxon>Alphaproteobacteria</taxon>
        <taxon>Rhodospirillales</taxon>
        <taxon>Thalassospiraceae</taxon>
        <taxon>Thalassospira</taxon>
    </lineage>
</organism>
<evidence type="ECO:0000313" key="7">
    <source>
        <dbReference type="EMBL" id="OSQ39668.1"/>
    </source>
</evidence>
<dbReference type="EMBL" id="JFKA01000002">
    <property type="protein sequence ID" value="OSQ39668.1"/>
    <property type="molecule type" value="Genomic_DNA"/>
</dbReference>
<evidence type="ECO:0000256" key="2">
    <source>
        <dbReference type="ARBA" id="ARBA00008531"/>
    </source>
</evidence>
<dbReference type="RefSeq" id="WP_085580722.1">
    <property type="nucleotide sequence ID" value="NZ_JFKA01000002.1"/>
</dbReference>
<dbReference type="OrthoDB" id="9778554at2"/>
<dbReference type="Proteomes" id="UP000193391">
    <property type="component" value="Unassembled WGS sequence"/>
</dbReference>
<name>A0A1Y2L2F5_9PROT</name>
<dbReference type="AlphaFoldDB" id="A0A1Y2L2F5"/>
<dbReference type="GO" id="GO:0006614">
    <property type="term" value="P:SRP-dependent cotranslational protein targeting to membrane"/>
    <property type="evidence" value="ECO:0007669"/>
    <property type="project" value="InterPro"/>
</dbReference>
<evidence type="ECO:0000256" key="4">
    <source>
        <dbReference type="ARBA" id="ARBA00023134"/>
    </source>
</evidence>
<dbReference type="PANTHER" id="PTHR43134:SF3">
    <property type="entry name" value="FLAGELLAR BIOSYNTHESIS PROTEIN FLHF"/>
    <property type="match status" value="1"/>
</dbReference>
<evidence type="ECO:0000259" key="6">
    <source>
        <dbReference type="SMART" id="SM00962"/>
    </source>
</evidence>
<feature type="domain" description="SRP54-type proteins GTP-binding" evidence="6">
    <location>
        <begin position="128"/>
        <end position="317"/>
    </location>
</feature>
<dbReference type="GO" id="GO:0003924">
    <property type="term" value="F:GTPase activity"/>
    <property type="evidence" value="ECO:0007669"/>
    <property type="project" value="TreeGrafter"/>
</dbReference>
<dbReference type="STRING" id="1293891.TMES_06750"/>
<evidence type="ECO:0000313" key="8">
    <source>
        <dbReference type="Proteomes" id="UP000193391"/>
    </source>
</evidence>
<sequence length="332" mass="35208">MRLKTFTAPTMSAAMALVKEHMGPDAIIVSTQDIPGSGVRLTAAIDSEPDFDIGIGTGVDDGVSAPTQGELIEEAERALIRHSVPERLRLRLCDAMGRERNPGNVQQLLASALDEIFEFTPLPEKSSPRAIAFVGTPGAGKTLCVAKAAARAVMKKRRVAVLTSDTKRAGGVDQLRAFTRILKIPLGIVKSAEDFRAQFDAVREADLVFVDTANCNPYIQSELVALTAFLHAVPSEPILVCPAGVDAEETGDIANAFAECGTTRMLITRLDVASRLGGALYGADCGNLSLCNVSMTAQVADGLTAISPVALAKLLIPARHTHKKTSFAEVMK</sequence>
<gene>
    <name evidence="7" type="ORF">TMES_06750</name>
</gene>
<protein>
    <submittedName>
        <fullName evidence="7">GTP-binding protein</fullName>
    </submittedName>
</protein>
<comment type="caution">
    <text evidence="7">The sequence shown here is derived from an EMBL/GenBank/DDBJ whole genome shotgun (WGS) entry which is preliminary data.</text>
</comment>
<dbReference type="GO" id="GO:0005047">
    <property type="term" value="F:signal recognition particle binding"/>
    <property type="evidence" value="ECO:0007669"/>
    <property type="project" value="TreeGrafter"/>
</dbReference>
<dbReference type="InterPro" id="IPR000897">
    <property type="entry name" value="SRP54_GTPase_dom"/>
</dbReference>
<dbReference type="SMART" id="SM00962">
    <property type="entry name" value="SRP54"/>
    <property type="match status" value="1"/>
</dbReference>
<evidence type="ECO:0000256" key="1">
    <source>
        <dbReference type="ARBA" id="ARBA00004413"/>
    </source>
</evidence>
<evidence type="ECO:0000256" key="5">
    <source>
        <dbReference type="ARBA" id="ARBA00023136"/>
    </source>
</evidence>
<dbReference type="GO" id="GO:0005525">
    <property type="term" value="F:GTP binding"/>
    <property type="evidence" value="ECO:0007669"/>
    <property type="project" value="UniProtKB-KW"/>
</dbReference>
<dbReference type="GO" id="GO:0005886">
    <property type="term" value="C:plasma membrane"/>
    <property type="evidence" value="ECO:0007669"/>
    <property type="project" value="UniProtKB-SubCell"/>
</dbReference>
<dbReference type="SUPFAM" id="SSF52540">
    <property type="entry name" value="P-loop containing nucleoside triphosphate hydrolases"/>
    <property type="match status" value="1"/>
</dbReference>
<keyword evidence="8" id="KW-1185">Reference proteome</keyword>
<dbReference type="Gene3D" id="3.40.50.300">
    <property type="entry name" value="P-loop containing nucleotide triphosphate hydrolases"/>
    <property type="match status" value="1"/>
</dbReference>
<accession>A0A1Y2L2F5</accession>
<keyword evidence="5" id="KW-0472">Membrane</keyword>
<keyword evidence="3" id="KW-0547">Nucleotide-binding</keyword>
<keyword evidence="4" id="KW-0342">GTP-binding</keyword>